<sequence>MDLIKHMKALKSATEWPMWKRKIPDLLDYHERALDAIDGKLVKPDVLPAGADDKMVKNHKVQSNLYRKANSYGKFMITSSVTDTVYQKIMDKETAYEVWEALKQNFEASSKDQLFKIYTDFFAFSLDSGRRYRNTHYKIDRNDMRTFEELKEQLYMFERNFTKVNDVKVEQEVLVGKSTCNYRKQPGHCIRQCQKWIADGQPFKNAKLKNQKDKTVKTNTVVLTSWGEIFSAEVDENNWRIVNGAIKHVTNRLDYFVRYEVFSQPQCIKSAGKELLNAYGKSSVLINS</sequence>
<evidence type="ECO:0000313" key="2">
    <source>
        <dbReference type="Proteomes" id="UP000625711"/>
    </source>
</evidence>
<organism evidence="1 2">
    <name type="scientific">Rhynchophorus ferrugineus</name>
    <name type="common">Red palm weevil</name>
    <name type="synonym">Curculio ferrugineus</name>
    <dbReference type="NCBI Taxonomy" id="354439"/>
    <lineage>
        <taxon>Eukaryota</taxon>
        <taxon>Metazoa</taxon>
        <taxon>Ecdysozoa</taxon>
        <taxon>Arthropoda</taxon>
        <taxon>Hexapoda</taxon>
        <taxon>Insecta</taxon>
        <taxon>Pterygota</taxon>
        <taxon>Neoptera</taxon>
        <taxon>Endopterygota</taxon>
        <taxon>Coleoptera</taxon>
        <taxon>Polyphaga</taxon>
        <taxon>Cucujiformia</taxon>
        <taxon>Curculionidae</taxon>
        <taxon>Dryophthorinae</taxon>
        <taxon>Rhynchophorus</taxon>
    </lineage>
</organism>
<dbReference type="Pfam" id="PF14223">
    <property type="entry name" value="Retrotran_gag_2"/>
    <property type="match status" value="1"/>
</dbReference>
<name>A0A834IBE3_RHYFE</name>
<proteinExistence type="predicted"/>
<dbReference type="Proteomes" id="UP000625711">
    <property type="component" value="Unassembled WGS sequence"/>
</dbReference>
<accession>A0A834IBE3</accession>
<evidence type="ECO:0000313" key="1">
    <source>
        <dbReference type="EMBL" id="KAF7274765.1"/>
    </source>
</evidence>
<dbReference type="EMBL" id="JAACXV010012155">
    <property type="protein sequence ID" value="KAF7274765.1"/>
    <property type="molecule type" value="Genomic_DNA"/>
</dbReference>
<dbReference type="OrthoDB" id="8056975at2759"/>
<protein>
    <submittedName>
        <fullName evidence="1">Uncharacterized protein</fullName>
    </submittedName>
</protein>
<comment type="caution">
    <text evidence="1">The sequence shown here is derived from an EMBL/GenBank/DDBJ whole genome shotgun (WGS) entry which is preliminary data.</text>
</comment>
<dbReference type="AlphaFoldDB" id="A0A834IBE3"/>
<gene>
    <name evidence="1" type="ORF">GWI33_012564</name>
</gene>
<reference evidence="1" key="1">
    <citation type="submission" date="2020-08" db="EMBL/GenBank/DDBJ databases">
        <title>Genome sequencing and assembly of the red palm weevil Rhynchophorus ferrugineus.</title>
        <authorList>
            <person name="Dias G.B."/>
            <person name="Bergman C.M."/>
            <person name="Manee M."/>
        </authorList>
    </citation>
    <scope>NUCLEOTIDE SEQUENCE</scope>
    <source>
        <strain evidence="1">AA-2017</strain>
        <tissue evidence="1">Whole larva</tissue>
    </source>
</reference>
<keyword evidence="2" id="KW-1185">Reference proteome</keyword>